<sequence>MKYILALDTSTEACSAALLLNDGEQSKEFVEFAVCPREHNKRILSMTESVLTQAGIQLSDVDLIAYGKGPGSFTGVRIATGIVQGLALGADKPAYGVSTLAAMAHCVYRTQLAHSKPAYVIPAIDARMNEIYLAAYKVTGLGKVESILKERVCPPAGALLELDKQQAWTSVGTGWQTYEQELTEQLPTQIYNQQPFPTALDIALISAQNATKAQLEKAADISPVYVRDEVTWQKMPGK</sequence>
<dbReference type="PANTHER" id="PTHR11735">
    <property type="entry name" value="TRNA N6-ADENOSINE THREONYLCARBAMOYLTRANSFERASE"/>
    <property type="match status" value="1"/>
</dbReference>
<dbReference type="RefSeq" id="WP_035014957.1">
    <property type="nucleotide sequence ID" value="NZ_ARZY01000021.1"/>
</dbReference>
<dbReference type="GO" id="GO:0008233">
    <property type="term" value="F:peptidase activity"/>
    <property type="evidence" value="ECO:0007669"/>
    <property type="project" value="UniProtKB-KW"/>
</dbReference>
<dbReference type="OrthoDB" id="9809995at2"/>
<dbReference type="CDD" id="cd24032">
    <property type="entry name" value="ASKHA_NBD_TsaB"/>
    <property type="match status" value="1"/>
</dbReference>
<dbReference type="EMBL" id="ARZY01000021">
    <property type="protein sequence ID" value="EWH09606.1"/>
    <property type="molecule type" value="Genomic_DNA"/>
</dbReference>
<gene>
    <name evidence="8" type="ORF">DS2_11578</name>
</gene>
<dbReference type="InterPro" id="IPR000905">
    <property type="entry name" value="Gcp-like_dom"/>
</dbReference>
<dbReference type="GO" id="GO:0005829">
    <property type="term" value="C:cytosol"/>
    <property type="evidence" value="ECO:0007669"/>
    <property type="project" value="TreeGrafter"/>
</dbReference>
<evidence type="ECO:0000256" key="5">
    <source>
        <dbReference type="ARBA" id="ARBA00022694"/>
    </source>
</evidence>
<evidence type="ECO:0000313" key="8">
    <source>
        <dbReference type="EMBL" id="EWH09606.1"/>
    </source>
</evidence>
<evidence type="ECO:0000256" key="3">
    <source>
        <dbReference type="ARBA" id="ARBA00019012"/>
    </source>
</evidence>
<dbReference type="GO" id="GO:0006508">
    <property type="term" value="P:proteolysis"/>
    <property type="evidence" value="ECO:0007669"/>
    <property type="project" value="UniProtKB-KW"/>
</dbReference>
<comment type="caution">
    <text evidence="8">The sequence shown here is derived from an EMBL/GenBank/DDBJ whole genome shotgun (WGS) entry which is preliminary data.</text>
</comment>
<protein>
    <recommendedName>
        <fullName evidence="3">tRNA threonylcarbamoyladenosine biosynthesis protein TsaB</fullName>
    </recommendedName>
    <alternativeName>
        <fullName evidence="6">t(6)A37 threonylcarbamoyladenosine biosynthesis protein TsaB</fullName>
    </alternativeName>
</protein>
<comment type="subcellular location">
    <subcellularLocation>
        <location evidence="1">Cytoplasm</location>
    </subcellularLocation>
</comment>
<keyword evidence="8" id="KW-0378">Hydrolase</keyword>
<comment type="similarity">
    <text evidence="2">Belongs to the KAE1 / TsaD family. TsaB subfamily.</text>
</comment>
<dbReference type="NCBIfam" id="TIGR03725">
    <property type="entry name" value="T6A_YeaZ"/>
    <property type="match status" value="1"/>
</dbReference>
<dbReference type="PANTHER" id="PTHR11735:SF11">
    <property type="entry name" value="TRNA THREONYLCARBAMOYLADENOSINE BIOSYNTHESIS PROTEIN TSAB"/>
    <property type="match status" value="1"/>
</dbReference>
<dbReference type="Proteomes" id="UP000019276">
    <property type="component" value="Unassembled WGS sequence"/>
</dbReference>
<dbReference type="InterPro" id="IPR043129">
    <property type="entry name" value="ATPase_NBD"/>
</dbReference>
<keyword evidence="8" id="KW-0645">Protease</keyword>
<keyword evidence="9" id="KW-1185">Reference proteome</keyword>
<evidence type="ECO:0000313" key="9">
    <source>
        <dbReference type="Proteomes" id="UP000019276"/>
    </source>
</evidence>
<dbReference type="Pfam" id="PF00814">
    <property type="entry name" value="TsaD"/>
    <property type="match status" value="1"/>
</dbReference>
<accession>W7QCH6</accession>
<dbReference type="PATRIC" id="fig|1328313.3.peg.2368"/>
<dbReference type="SUPFAM" id="SSF53067">
    <property type="entry name" value="Actin-like ATPase domain"/>
    <property type="match status" value="2"/>
</dbReference>
<organism evidence="8 9">
    <name type="scientific">Catenovulum agarivorans DS-2</name>
    <dbReference type="NCBI Taxonomy" id="1328313"/>
    <lineage>
        <taxon>Bacteria</taxon>
        <taxon>Pseudomonadati</taxon>
        <taxon>Pseudomonadota</taxon>
        <taxon>Gammaproteobacteria</taxon>
        <taxon>Alteromonadales</taxon>
        <taxon>Alteromonadaceae</taxon>
        <taxon>Catenovulum</taxon>
    </lineage>
</organism>
<keyword evidence="4" id="KW-0963">Cytoplasm</keyword>
<evidence type="ECO:0000256" key="1">
    <source>
        <dbReference type="ARBA" id="ARBA00004496"/>
    </source>
</evidence>
<dbReference type="FunFam" id="3.30.420.40:FF:000097">
    <property type="entry name" value="tRNA threonylcarbamoyladenosine biosynthesis protein TsaB"/>
    <property type="match status" value="1"/>
</dbReference>
<dbReference type="eggNOG" id="COG1214">
    <property type="taxonomic scope" value="Bacteria"/>
</dbReference>
<evidence type="ECO:0000256" key="6">
    <source>
        <dbReference type="ARBA" id="ARBA00032446"/>
    </source>
</evidence>
<dbReference type="GO" id="GO:0002949">
    <property type="term" value="P:tRNA threonylcarbamoyladenosine modification"/>
    <property type="evidence" value="ECO:0007669"/>
    <property type="project" value="InterPro"/>
</dbReference>
<reference evidence="8 9" key="1">
    <citation type="journal article" date="2014" name="Genome Announc.">
        <title>Draft Genome Sequence of the Agar-Degrading Bacterium Catenovulum sp. Strain DS-2, Isolated from Intestines of Haliotis diversicolor.</title>
        <authorList>
            <person name="Shan D."/>
            <person name="Li X."/>
            <person name="Gu Z."/>
            <person name="Wei G."/>
            <person name="Gao Z."/>
            <person name="Shao Z."/>
        </authorList>
    </citation>
    <scope>NUCLEOTIDE SEQUENCE [LARGE SCALE GENOMIC DNA]</scope>
    <source>
        <strain evidence="8 9">DS-2</strain>
    </source>
</reference>
<dbReference type="STRING" id="1328313.DS2_11578"/>
<dbReference type="InterPro" id="IPR022496">
    <property type="entry name" value="T6A_TsaB"/>
</dbReference>
<dbReference type="AlphaFoldDB" id="W7QCH6"/>
<evidence type="ECO:0000256" key="2">
    <source>
        <dbReference type="ARBA" id="ARBA00010493"/>
    </source>
</evidence>
<proteinExistence type="inferred from homology"/>
<name>W7QCH6_9ALTE</name>
<keyword evidence="5" id="KW-0819">tRNA processing</keyword>
<evidence type="ECO:0000259" key="7">
    <source>
        <dbReference type="Pfam" id="PF00814"/>
    </source>
</evidence>
<evidence type="ECO:0000256" key="4">
    <source>
        <dbReference type="ARBA" id="ARBA00022490"/>
    </source>
</evidence>
<dbReference type="Gene3D" id="3.30.420.40">
    <property type="match status" value="2"/>
</dbReference>
<feature type="domain" description="Gcp-like" evidence="7">
    <location>
        <begin position="35"/>
        <end position="184"/>
    </location>
</feature>